<keyword evidence="3" id="KW-1185">Reference proteome</keyword>
<dbReference type="EMBL" id="AZHX01000780">
    <property type="protein sequence ID" value="ETX06130.1"/>
    <property type="molecule type" value="Genomic_DNA"/>
</dbReference>
<dbReference type="AlphaFoldDB" id="W4M7E1"/>
<protein>
    <recommendedName>
        <fullName evidence="1">Transposase InsH N-terminal domain-containing protein</fullName>
    </recommendedName>
</protein>
<reference evidence="2 3" key="1">
    <citation type="journal article" date="2014" name="Nature">
        <title>An environmental bacterial taxon with a large and distinct metabolic repertoire.</title>
        <authorList>
            <person name="Wilson M.C."/>
            <person name="Mori T."/>
            <person name="Ruckert C."/>
            <person name="Uria A.R."/>
            <person name="Helf M.J."/>
            <person name="Takada K."/>
            <person name="Gernert C."/>
            <person name="Steffens U.A."/>
            <person name="Heycke N."/>
            <person name="Schmitt S."/>
            <person name="Rinke C."/>
            <person name="Helfrich E.J."/>
            <person name="Brachmann A.O."/>
            <person name="Gurgui C."/>
            <person name="Wakimoto T."/>
            <person name="Kracht M."/>
            <person name="Crusemann M."/>
            <person name="Hentschel U."/>
            <person name="Abe I."/>
            <person name="Matsunaga S."/>
            <person name="Kalinowski J."/>
            <person name="Takeyama H."/>
            <person name="Piel J."/>
        </authorList>
    </citation>
    <scope>NUCLEOTIDE SEQUENCE [LARGE SCALE GENOMIC DNA]</scope>
    <source>
        <strain evidence="3">TSY2</strain>
    </source>
</reference>
<proteinExistence type="predicted"/>
<dbReference type="HOGENOM" id="CLU_2394306_0_0_7"/>
<accession>W4M7E1</accession>
<dbReference type="Proteomes" id="UP000019140">
    <property type="component" value="Unassembled WGS sequence"/>
</dbReference>
<feature type="domain" description="Transposase InsH N-terminal" evidence="1">
    <location>
        <begin position="1"/>
        <end position="52"/>
    </location>
</feature>
<dbReference type="InterPro" id="IPR008490">
    <property type="entry name" value="Transposase_InsH_N"/>
</dbReference>
<sequence length="93" mass="10686">MALATVMQYIEGLTDRQTADAVRRCMDWKYALSLELTDPGFDFTLLHDFRQRLLLHDGAQTLLDTLLNTCKTQGWIKTRGKQRTDSTYVMSKG</sequence>
<name>W4M7E1_9BACT</name>
<dbReference type="Pfam" id="PF05598">
    <property type="entry name" value="DUF772"/>
    <property type="match status" value="1"/>
</dbReference>
<comment type="caution">
    <text evidence="2">The sequence shown here is derived from an EMBL/GenBank/DDBJ whole genome shotgun (WGS) entry which is preliminary data.</text>
</comment>
<gene>
    <name evidence="2" type="ORF">ETSY2_18985</name>
</gene>
<organism evidence="2 3">
    <name type="scientific">Candidatus Entotheonella gemina</name>
    <dbReference type="NCBI Taxonomy" id="1429439"/>
    <lineage>
        <taxon>Bacteria</taxon>
        <taxon>Pseudomonadati</taxon>
        <taxon>Nitrospinota/Tectimicrobiota group</taxon>
        <taxon>Candidatus Tectimicrobiota</taxon>
        <taxon>Candidatus Entotheonellia</taxon>
        <taxon>Candidatus Entotheonellales</taxon>
        <taxon>Candidatus Entotheonellaceae</taxon>
        <taxon>Candidatus Entotheonella</taxon>
    </lineage>
</organism>
<evidence type="ECO:0000313" key="3">
    <source>
        <dbReference type="Proteomes" id="UP000019140"/>
    </source>
</evidence>
<dbReference type="PATRIC" id="fig|1429439.4.peg.3217"/>
<evidence type="ECO:0000313" key="2">
    <source>
        <dbReference type="EMBL" id="ETX06130.1"/>
    </source>
</evidence>
<evidence type="ECO:0000259" key="1">
    <source>
        <dbReference type="Pfam" id="PF05598"/>
    </source>
</evidence>